<feature type="compositionally biased region" description="Basic and acidic residues" evidence="3">
    <location>
        <begin position="1156"/>
        <end position="1175"/>
    </location>
</feature>
<feature type="compositionally biased region" description="Polar residues" evidence="3">
    <location>
        <begin position="498"/>
        <end position="508"/>
    </location>
</feature>
<dbReference type="InterPro" id="IPR000772">
    <property type="entry name" value="Ricin_B_lectin"/>
</dbReference>
<dbReference type="InterPro" id="IPR011024">
    <property type="entry name" value="G_crystallin-like"/>
</dbReference>
<feature type="compositionally biased region" description="Basic and acidic residues" evidence="3">
    <location>
        <begin position="798"/>
        <end position="810"/>
    </location>
</feature>
<dbReference type="PROSITE" id="PS50231">
    <property type="entry name" value="RICIN_B_LECTIN"/>
    <property type="match status" value="1"/>
</dbReference>
<feature type="region of interest" description="Disordered" evidence="3">
    <location>
        <begin position="618"/>
        <end position="678"/>
    </location>
</feature>
<proteinExistence type="inferred from homology"/>
<feature type="compositionally biased region" description="Polar residues" evidence="3">
    <location>
        <begin position="1036"/>
        <end position="1047"/>
    </location>
</feature>
<feature type="compositionally biased region" description="Polar residues" evidence="3">
    <location>
        <begin position="1005"/>
        <end position="1023"/>
    </location>
</feature>
<feature type="region of interest" description="Disordered" evidence="3">
    <location>
        <begin position="1156"/>
        <end position="1196"/>
    </location>
</feature>
<feature type="region of interest" description="Disordered" evidence="3">
    <location>
        <begin position="1"/>
        <end position="148"/>
    </location>
</feature>
<dbReference type="InterPro" id="IPR001064">
    <property type="entry name" value="Beta/gamma_crystallin"/>
</dbReference>
<feature type="domain" description="Beta/gamma crystallin 'Greek key'" evidence="4">
    <location>
        <begin position="1436"/>
        <end position="1478"/>
    </location>
</feature>
<evidence type="ECO:0000313" key="5">
    <source>
        <dbReference type="Ensembl" id="ENSNFUP00015044702.1"/>
    </source>
</evidence>
<reference evidence="5" key="1">
    <citation type="submission" date="2014-08" db="EMBL/GenBank/DDBJ databases">
        <authorList>
            <person name="Senf B."/>
            <person name="Petzold A."/>
            <person name="Downie B.R."/>
            <person name="Koch P."/>
            <person name="Platzer M."/>
        </authorList>
    </citation>
    <scope>NUCLEOTIDE SEQUENCE [LARGE SCALE GENOMIC DNA]</scope>
    <source>
        <strain evidence="5">GRZ</strain>
    </source>
</reference>
<feature type="domain" description="Beta/gamma crystallin 'Greek key'" evidence="4">
    <location>
        <begin position="1231"/>
        <end position="1263"/>
    </location>
</feature>
<feature type="compositionally biased region" description="Polar residues" evidence="3">
    <location>
        <begin position="633"/>
        <end position="661"/>
    </location>
</feature>
<evidence type="ECO:0000259" key="4">
    <source>
        <dbReference type="PROSITE" id="PS50915"/>
    </source>
</evidence>
<feature type="domain" description="Beta/gamma crystallin 'Greek key'" evidence="4">
    <location>
        <begin position="1520"/>
        <end position="1562"/>
    </location>
</feature>
<protein>
    <recommendedName>
        <fullName evidence="4">Beta/gamma crystallin 'Greek key' domain-containing protein</fullName>
    </recommendedName>
</protein>
<feature type="compositionally biased region" description="Basic and acidic residues" evidence="3">
    <location>
        <begin position="869"/>
        <end position="894"/>
    </location>
</feature>
<feature type="compositionally biased region" description="Polar residues" evidence="3">
    <location>
        <begin position="123"/>
        <end position="138"/>
    </location>
</feature>
<feature type="compositionally biased region" description="Polar residues" evidence="3">
    <location>
        <begin position="555"/>
        <end position="565"/>
    </location>
</feature>
<feature type="region of interest" description="Disordered" evidence="3">
    <location>
        <begin position="700"/>
        <end position="769"/>
    </location>
</feature>
<keyword evidence="2" id="KW-0677">Repeat</keyword>
<dbReference type="PRINTS" id="PR01367">
    <property type="entry name" value="BGCRYSTALLIN"/>
</dbReference>
<feature type="domain" description="Beta/gamma crystallin 'Greek key'" evidence="4">
    <location>
        <begin position="1703"/>
        <end position="1744"/>
    </location>
</feature>
<feature type="compositionally biased region" description="Basic and acidic residues" evidence="3">
    <location>
        <begin position="540"/>
        <end position="554"/>
    </location>
</feature>
<name>A0A8C6VWB8_NOTFU</name>
<reference evidence="5" key="3">
    <citation type="submission" date="2025-09" db="UniProtKB">
        <authorList>
            <consortium name="Ensembl"/>
        </authorList>
    </citation>
    <scope>IDENTIFICATION</scope>
</reference>
<feature type="region of interest" description="Disordered" evidence="3">
    <location>
        <begin position="260"/>
        <end position="410"/>
    </location>
</feature>
<evidence type="ECO:0000256" key="1">
    <source>
        <dbReference type="ARBA" id="ARBA00009646"/>
    </source>
</evidence>
<dbReference type="SUPFAM" id="SSF49695">
    <property type="entry name" value="gamma-Crystallin-like"/>
    <property type="match status" value="3"/>
</dbReference>
<feature type="region of interest" description="Disordered" evidence="3">
    <location>
        <begin position="933"/>
        <end position="974"/>
    </location>
</feature>
<feature type="compositionally biased region" description="Basic and acidic residues" evidence="3">
    <location>
        <begin position="48"/>
        <end position="84"/>
    </location>
</feature>
<feature type="compositionally biased region" description="Polar residues" evidence="3">
    <location>
        <begin position="433"/>
        <end position="456"/>
    </location>
</feature>
<feature type="domain" description="Beta/gamma crystallin 'Greek key'" evidence="4">
    <location>
        <begin position="1574"/>
        <end position="1611"/>
    </location>
</feature>
<dbReference type="Ensembl" id="ENSNFUT00015046648.1">
    <property type="protein sequence ID" value="ENSNFUP00015044702.1"/>
    <property type="gene ID" value="ENSNFUG00015021266.1"/>
</dbReference>
<feature type="domain" description="Beta/gamma crystallin 'Greek key'" evidence="4">
    <location>
        <begin position="1391"/>
        <end position="1435"/>
    </location>
</feature>
<dbReference type="Proteomes" id="UP000694548">
    <property type="component" value="Chromosome sgr16"/>
</dbReference>
<dbReference type="PROSITE" id="PS50915">
    <property type="entry name" value="CRYSTALLIN_BETA_GAMMA"/>
    <property type="match status" value="8"/>
</dbReference>
<dbReference type="Pfam" id="PF00030">
    <property type="entry name" value="Crystall"/>
    <property type="match status" value="6"/>
</dbReference>
<feature type="compositionally biased region" description="Basic and acidic residues" evidence="3">
    <location>
        <begin position="363"/>
        <end position="373"/>
    </location>
</feature>
<feature type="domain" description="Beta/gamma crystallin 'Greek key'" evidence="4">
    <location>
        <begin position="1338"/>
        <end position="1380"/>
    </location>
</feature>
<dbReference type="InterPro" id="IPR035992">
    <property type="entry name" value="Ricin_B-like_lectins"/>
</dbReference>
<organism evidence="5 6">
    <name type="scientific">Nothobranchius furzeri</name>
    <name type="common">Turquoise killifish</name>
    <dbReference type="NCBI Taxonomy" id="105023"/>
    <lineage>
        <taxon>Eukaryota</taxon>
        <taxon>Metazoa</taxon>
        <taxon>Chordata</taxon>
        <taxon>Craniata</taxon>
        <taxon>Vertebrata</taxon>
        <taxon>Euteleostomi</taxon>
        <taxon>Actinopterygii</taxon>
        <taxon>Neopterygii</taxon>
        <taxon>Teleostei</taxon>
        <taxon>Neoteleostei</taxon>
        <taxon>Acanthomorphata</taxon>
        <taxon>Ovalentaria</taxon>
        <taxon>Atherinomorphae</taxon>
        <taxon>Cyprinodontiformes</taxon>
        <taxon>Nothobranchiidae</taxon>
        <taxon>Nothobranchius</taxon>
    </lineage>
</organism>
<dbReference type="InterPro" id="IPR050252">
    <property type="entry name" value="Beta/Gamma-Crystallin"/>
</dbReference>
<feature type="compositionally biased region" description="Polar residues" evidence="3">
    <location>
        <begin position="171"/>
        <end position="194"/>
    </location>
</feature>
<dbReference type="SUPFAM" id="SSF50370">
    <property type="entry name" value="Ricin B-like lectins"/>
    <property type="match status" value="1"/>
</dbReference>
<sequence>MNIRVDEHDGTRADHAKSTINQKLRTEAQEKDEESPIQRIKVPAIKDQSAEGAKDNSVDVWVEEPRTADVTNERKISSDQRSEDTLAPENQVSTHSEGPKGRADSPVESLVQKTAPPADTGTVRAQQVQKPASAQEQDVGTAEPKMDKWGKTELQCHKLEPEPQTVGVEAQQETTVDSQVSNAAPSDNKATNAKSKVKPLSDQSLVHETAAPVGVSTVGDQQVQKTSSLTEQEADYVEPKKGQLKAGLLDHKSEQKFGANVRQRTAAGSTVPASLRSHDEGTKVTDLSEERVANETASSVTDQQVQKATSVKERDADPVKPTMDRSKAELLRHKSEQEPQAVGAELQLEKAVDGQVPSSVRSSSKETKVKDLSVDGLVITTAAPVDASTDQQVQKPSSVQEPDADTVPPKLAQSELARCKLEQEPQTFGAEVQQETTVDSQVPASVCSDNKGTKVQESPEESLVHKTAAIDPISEATNGHDLVSVTGRRHDAEKPKPTEQSTRSNVDQTLRLDPSAAETKEEKTGNHAQEKTVTTVTARSAEETKDNQETKKTPTDSLVQQSASKVQLVGHGDHERNTIKTDQDTPAESETETMEIKTPEMTRLGQITEQLITISAGPSAEGARDHSAPKGGLTTNTSFRAGRNQDPNIKTSVDENVNMTKPDQDKPAESECESQTLEQETEIIRYEIKKKTTEARRVGVIQSPGHSEGPKVSTGVKNVSSGGVVDGTAPKEEVQRSNVTGETDVDVMEPDQEKPAESEYENQKSDQETEIIKFEIKKKTTETQHVGVFKSPASARTEGAKEMTEVKDSSSEGLVGEAAPTEKVQRSKIIGEQHVVKTKPDRDALAGPNYPDADQTETSGTVVVGSSEGAKEAHIQERKAKSHGVEDSEEKTKSEPSPVGSLVYGAAEHIYPKSQMSSAVQRDAVDIKTLVRTSDFKAPDAKLEHEPTAVQEKSRGDAKLAQPETAAKQDVPDTNVVAAQAEVLAAGSVGFPRSTDFQRNDEAATGTTATHPGLQKTTFNESMSLCGPKKHPALLQSLQPNTESPSTWLDVEHRQKKKKERRRKRDPSSPASEDESLEPDDIDQFLRSVKTGGIPFSLPPKKHVRKKSPTPPFAMPAIKEDHFERTFDPEEFKFGLRKKDTRLDASPGLLIKQKAADREGRSLEKKNTSADEAWKRKTPQQMKLKRSRWAGSKRRPEHAQFGGEAYEIYSDVEDSSTMKLSPVISVKVIRGCWLLYEKAGFQGRTIALEEGPTEQIVNMWTEEGTPETLDEMGRPVLTSPPLVIGSLRLAVRDYSSPQIDLYAEVNGMGMMSSYCDDAVELGSYGIPRTTGSIKVHSGVWLVFSDPGYEGLLGVLEVGEYPCPESWGFPEPFVGSLRPLRMVRRSFMFPSGTALVFEKPNFEGECLELEGDACNLLEQDVRRTKLSAVGSIKILGGLWAGYLEADFEGQQYVLEEGEYPHFSEWGGSEDGLQSLRPVVGVSTSNGISSNQKVNADLLGPVVDMEAIGHSPRTKSINVTGGVWVAFEEPGFSGELYVLEKGMYAKPEDWGAQNIKISSLQPILCSFGLFLRFFVLQVHLYSEPDFQGRLLVLEDSSPALGEDFSPKSCKVLTGSWVAFEGDNFTENMYVLEEGAYPSAEAMGLPSSDSSIRSMQPSGHEFSLPSITVFSKQGCRGRRTVLTRGTVNLPQTGMDAHVRSLVVEGGMWVVYEDNNYRGRQLLLQPGEVGDLWEYGGFQRIGSLRPLAQKPTYFHLRNKETGYAMSLTGALDDIKLMRVQVVEETGGEEQIWLYQNGRISCKVVEDCYLETAGNVVMAGSRLCVSPEQGKDNQLWSITQDGLVRSHLNPDLILEVKGGHQFDRNQVILNNFDEHKLSQRWTLEIL</sequence>
<feature type="compositionally biased region" description="Polar residues" evidence="3">
    <location>
        <begin position="218"/>
        <end position="231"/>
    </location>
</feature>
<feature type="compositionally biased region" description="Basic and acidic residues" evidence="3">
    <location>
        <begin position="276"/>
        <end position="293"/>
    </location>
</feature>
<feature type="compositionally biased region" description="Polar residues" evidence="3">
    <location>
        <begin position="388"/>
        <end position="400"/>
    </location>
</feature>
<dbReference type="PANTHER" id="PTHR11818">
    <property type="entry name" value="BETA/GAMMA CRYSTALLIN"/>
    <property type="match status" value="1"/>
</dbReference>
<comment type="similarity">
    <text evidence="1">Belongs to the beta/gamma-crystallin family.</text>
</comment>
<feature type="region of interest" description="Disordered" evidence="3">
    <location>
        <begin position="161"/>
        <end position="233"/>
    </location>
</feature>
<feature type="compositionally biased region" description="Basic and acidic residues" evidence="3">
    <location>
        <begin position="571"/>
        <end position="583"/>
    </location>
</feature>
<feature type="compositionally biased region" description="Basic residues" evidence="3">
    <location>
        <begin position="1054"/>
        <end position="1065"/>
    </location>
</feature>
<dbReference type="SMART" id="SM00247">
    <property type="entry name" value="XTALbg"/>
    <property type="match status" value="6"/>
</dbReference>
<feature type="compositionally biased region" description="Polar residues" evidence="3">
    <location>
        <begin position="295"/>
        <end position="309"/>
    </location>
</feature>
<feature type="compositionally biased region" description="Basic and acidic residues" evidence="3">
    <location>
        <begin position="310"/>
        <end position="337"/>
    </location>
</feature>
<dbReference type="GO" id="GO:0002088">
    <property type="term" value="P:lens development in camera-type eye"/>
    <property type="evidence" value="ECO:0007669"/>
    <property type="project" value="TreeGrafter"/>
</dbReference>
<feature type="compositionally biased region" description="Basic and acidic residues" evidence="3">
    <location>
        <begin position="518"/>
        <end position="530"/>
    </location>
</feature>
<feature type="region of interest" description="Disordered" evidence="3">
    <location>
        <begin position="427"/>
        <end position="594"/>
    </location>
</feature>
<feature type="compositionally biased region" description="Basic residues" evidence="3">
    <location>
        <begin position="1183"/>
        <end position="1196"/>
    </location>
</feature>
<feature type="region of interest" description="Disordered" evidence="3">
    <location>
        <begin position="987"/>
        <end position="1115"/>
    </location>
</feature>
<dbReference type="Gene3D" id="2.80.10.50">
    <property type="match status" value="1"/>
</dbReference>
<accession>A0A8C6VWB8</accession>
<dbReference type="SMART" id="SM00458">
    <property type="entry name" value="RICIN"/>
    <property type="match status" value="1"/>
</dbReference>
<dbReference type="GO" id="GO:0007601">
    <property type="term" value="P:visual perception"/>
    <property type="evidence" value="ECO:0007669"/>
    <property type="project" value="TreeGrafter"/>
</dbReference>
<feature type="domain" description="Beta/gamma crystallin 'Greek key'" evidence="4">
    <location>
        <begin position="1612"/>
        <end position="1656"/>
    </location>
</feature>
<dbReference type="PANTHER" id="PTHR11818:SF2">
    <property type="entry name" value="BETA_GAMMA CRYSTALLIN DOMAIN-CONTAINING PROTEIN 1"/>
    <property type="match status" value="1"/>
</dbReference>
<feature type="compositionally biased region" description="Basic and acidic residues" evidence="3">
    <location>
        <begin position="823"/>
        <end position="844"/>
    </location>
</feature>
<feature type="compositionally biased region" description="Polar residues" evidence="3">
    <location>
        <begin position="262"/>
        <end position="272"/>
    </location>
</feature>
<feature type="compositionally biased region" description="Basic and acidic residues" evidence="3">
    <location>
        <begin position="1"/>
        <end position="17"/>
    </location>
</feature>
<dbReference type="GeneTree" id="ENSGT00940000155695"/>
<evidence type="ECO:0000256" key="3">
    <source>
        <dbReference type="SAM" id="MobiDB-lite"/>
    </source>
</evidence>
<feature type="compositionally biased region" description="Basic and acidic residues" evidence="3">
    <location>
        <begin position="751"/>
        <end position="769"/>
    </location>
</feature>
<feature type="compositionally biased region" description="Basic and acidic residues" evidence="3">
    <location>
        <begin position="488"/>
        <end position="497"/>
    </location>
</feature>
<feature type="compositionally biased region" description="Acidic residues" evidence="3">
    <location>
        <begin position="1072"/>
        <end position="1083"/>
    </location>
</feature>
<feature type="compositionally biased region" description="Basic and acidic residues" evidence="3">
    <location>
        <begin position="934"/>
        <end position="958"/>
    </location>
</feature>
<dbReference type="Gene3D" id="2.60.20.10">
    <property type="entry name" value="Crystallins"/>
    <property type="match status" value="6"/>
</dbReference>
<evidence type="ECO:0000256" key="2">
    <source>
        <dbReference type="ARBA" id="ARBA00022737"/>
    </source>
</evidence>
<feature type="region of interest" description="Disordered" evidence="3">
    <location>
        <begin position="785"/>
        <end position="900"/>
    </location>
</feature>
<keyword evidence="6" id="KW-1185">Reference proteome</keyword>
<dbReference type="GO" id="GO:0005212">
    <property type="term" value="F:structural constituent of eye lens"/>
    <property type="evidence" value="ECO:0007669"/>
    <property type="project" value="TreeGrafter"/>
</dbReference>
<reference evidence="5" key="2">
    <citation type="submission" date="2025-08" db="UniProtKB">
        <authorList>
            <consortium name="Ensembl"/>
        </authorList>
    </citation>
    <scope>IDENTIFICATION</scope>
</reference>
<evidence type="ECO:0000313" key="6">
    <source>
        <dbReference type="Proteomes" id="UP000694548"/>
    </source>
</evidence>